<dbReference type="RefSeq" id="WP_222608533.1">
    <property type="nucleotide sequence ID" value="NZ_CP081958.1"/>
</dbReference>
<organism evidence="1 2">
    <name type="scientific">Halobaculum magnesiiphilum</name>
    <dbReference type="NCBI Taxonomy" id="1017351"/>
    <lineage>
        <taxon>Archaea</taxon>
        <taxon>Methanobacteriati</taxon>
        <taxon>Methanobacteriota</taxon>
        <taxon>Stenosarchaea group</taxon>
        <taxon>Halobacteria</taxon>
        <taxon>Halobacteriales</taxon>
        <taxon>Haloferacaceae</taxon>
        <taxon>Halobaculum</taxon>
    </lineage>
</organism>
<dbReference type="KEGG" id="hmp:K6T50_06235"/>
<evidence type="ECO:0000313" key="1">
    <source>
        <dbReference type="EMBL" id="QZP38734.1"/>
    </source>
</evidence>
<protein>
    <submittedName>
        <fullName evidence="1">Uncharacterized protein</fullName>
    </submittedName>
</protein>
<dbReference type="Proteomes" id="UP000826254">
    <property type="component" value="Chromosome"/>
</dbReference>
<evidence type="ECO:0000313" key="2">
    <source>
        <dbReference type="Proteomes" id="UP000826254"/>
    </source>
</evidence>
<keyword evidence="2" id="KW-1185">Reference proteome</keyword>
<dbReference type="EMBL" id="CP081958">
    <property type="protein sequence ID" value="QZP38734.1"/>
    <property type="molecule type" value="Genomic_DNA"/>
</dbReference>
<proteinExistence type="predicted"/>
<sequence>MAGGPIEPWASASTPRDAVRDALAGEPGGFLALGATLSPVEVLRVCHEWLVALGVDPASAAAVVVAAAVARWAVGVSVFATRTVEW</sequence>
<accession>A0A8T8WG64</accession>
<gene>
    <name evidence="1" type="ORF">K6T50_06235</name>
</gene>
<dbReference type="AlphaFoldDB" id="A0A8T8WG64"/>
<name>A0A8T8WG64_9EURY</name>
<reference evidence="1 2" key="1">
    <citation type="journal article" date="2021" name="Int. J. Syst. Evol. Microbiol.">
        <title>Halobaculum halophilum sp. nov. and Halobaculum salinum sp. nov., isolated from salt lake and saline soil.</title>
        <authorList>
            <person name="Cui H.L."/>
            <person name="Shi X.W."/>
            <person name="Yin X.M."/>
            <person name="Yang X.Y."/>
            <person name="Hou J."/>
            <person name="Zhu L."/>
        </authorList>
    </citation>
    <scope>NUCLEOTIDE SEQUENCE [LARGE SCALE GENOMIC DNA]</scope>
    <source>
        <strain evidence="1 2">NBRC 109044</strain>
    </source>
</reference>
<dbReference type="GeneID" id="67177723"/>